<dbReference type="PANTHER" id="PTHR43319">
    <property type="entry name" value="BETA-LACTAMASE-RELATED"/>
    <property type="match status" value="1"/>
</dbReference>
<dbReference type="InterPro" id="IPR052907">
    <property type="entry name" value="Beta-lactamase/esterase"/>
</dbReference>
<sequence>MCMKSITESDHEQLRAEFDRQLAVGLHHGAQLAVYVDGELVVDFAGGTTGPEGEETTSETRHLLFSCTKPYAGVGLHQLIEDGTAEYDDPVVQHWPGFADPDTRKADITIRHVLSHTAGIPYGELDEQAEKWSDWDAVVQAMEDIEPVFEPGEQPAYHTFNYGWLVGELIRRLSGQPVEEYVAENVFDPLGMERTSIGLAADEDDDVATLTGFEAFDRCRDPGEGLGVPASESAAAFNDEGVRRAVVPAATGIGTARDTARFYAAMANGGELDGTRLLEETTVAEATRTHAETDSDGTLSRPARYGLGFWTGGLANDMFGSLSRERMFGHAGLGSVFGWADPELNVGFAYVTNGIREESWEHAARVAGLSDAVRLALLE</sequence>
<reference evidence="2" key="1">
    <citation type="submission" date="2020-11" db="EMBL/GenBank/DDBJ databases">
        <title>Carbohydrate-dependent, anaerobic sulfur respiration: A novel catabolism in halophilic archaea.</title>
        <authorList>
            <person name="Sorokin D.Y."/>
            <person name="Messina E."/>
            <person name="Smedile F."/>
            <person name="La Cono V."/>
            <person name="Hallsworth J.E."/>
            <person name="Yakimov M.M."/>
        </authorList>
    </citation>
    <scope>NUCLEOTIDE SEQUENCE</scope>
    <source>
        <strain evidence="2">HSR12-1</strain>
    </source>
</reference>
<dbReference type="Proteomes" id="UP000663525">
    <property type="component" value="Chromosome"/>
</dbReference>
<organism evidence="2 3">
    <name type="scientific">Halapricum desulfuricans</name>
    <dbReference type="NCBI Taxonomy" id="2841257"/>
    <lineage>
        <taxon>Archaea</taxon>
        <taxon>Methanobacteriati</taxon>
        <taxon>Methanobacteriota</taxon>
        <taxon>Stenosarchaea group</taxon>
        <taxon>Halobacteria</taxon>
        <taxon>Halobacteriales</taxon>
        <taxon>Haloarculaceae</taxon>
        <taxon>Halapricum</taxon>
    </lineage>
</organism>
<dbReference type="EMBL" id="CP064787">
    <property type="protein sequence ID" value="QSG07249.1"/>
    <property type="molecule type" value="Genomic_DNA"/>
</dbReference>
<evidence type="ECO:0000313" key="3">
    <source>
        <dbReference type="Proteomes" id="UP000663525"/>
    </source>
</evidence>
<dbReference type="Gene3D" id="3.40.710.10">
    <property type="entry name" value="DD-peptidase/beta-lactamase superfamily"/>
    <property type="match status" value="1"/>
</dbReference>
<evidence type="ECO:0000259" key="1">
    <source>
        <dbReference type="Pfam" id="PF00144"/>
    </source>
</evidence>
<dbReference type="Pfam" id="PF00144">
    <property type="entry name" value="Beta-lactamase"/>
    <property type="match status" value="1"/>
</dbReference>
<protein>
    <submittedName>
        <fullName evidence="2">CubicO group peptidase, beta-lactamase class C family</fullName>
    </submittedName>
</protein>
<feature type="domain" description="Beta-lactamase-related" evidence="1">
    <location>
        <begin position="27"/>
        <end position="361"/>
    </location>
</feature>
<gene>
    <name evidence="2" type="ORF">HSR121_2932</name>
</gene>
<dbReference type="PANTHER" id="PTHR43319:SF3">
    <property type="entry name" value="BETA-LACTAMASE-RELATED DOMAIN-CONTAINING PROTEIN"/>
    <property type="match status" value="1"/>
</dbReference>
<dbReference type="AlphaFoldDB" id="A0A897N897"/>
<proteinExistence type="predicted"/>
<dbReference type="SUPFAM" id="SSF56601">
    <property type="entry name" value="beta-lactamase/transpeptidase-like"/>
    <property type="match status" value="1"/>
</dbReference>
<evidence type="ECO:0000313" key="2">
    <source>
        <dbReference type="EMBL" id="QSG07249.1"/>
    </source>
</evidence>
<dbReference type="InterPro" id="IPR012338">
    <property type="entry name" value="Beta-lactam/transpept-like"/>
</dbReference>
<dbReference type="InterPro" id="IPR001466">
    <property type="entry name" value="Beta-lactam-related"/>
</dbReference>
<name>A0A897N897_9EURY</name>
<accession>A0A897N897</accession>